<dbReference type="RefSeq" id="WP_069968713.1">
    <property type="nucleotide sequence ID" value="NZ_CM124774.1"/>
</dbReference>
<protein>
    <submittedName>
        <fullName evidence="1">Uncharacterized protein</fullName>
    </submittedName>
</protein>
<organism evidence="1">
    <name type="scientific">Desertifilum tharense IPPAS B-1220</name>
    <dbReference type="NCBI Taxonomy" id="1781255"/>
    <lineage>
        <taxon>Bacteria</taxon>
        <taxon>Bacillati</taxon>
        <taxon>Cyanobacteriota</taxon>
        <taxon>Cyanophyceae</taxon>
        <taxon>Desertifilales</taxon>
        <taxon>Desertifilaceae</taxon>
        <taxon>Desertifilum</taxon>
    </lineage>
</organism>
<evidence type="ECO:0000313" key="1">
    <source>
        <dbReference type="EMBL" id="OEJ73651.1"/>
    </source>
</evidence>
<dbReference type="STRING" id="1781255.BH720_18530"/>
<accession>A0A1E5QGC8</accession>
<proteinExistence type="predicted"/>
<name>A0A1E5QGC8_9CYAN</name>
<gene>
    <name evidence="1" type="ORF">BH720_18530</name>
</gene>
<comment type="caution">
    <text evidence="1">The sequence shown here is derived from an EMBL/GenBank/DDBJ whole genome shotgun (WGS) entry which is preliminary data.</text>
</comment>
<dbReference type="OrthoDB" id="532743at2"/>
<dbReference type="AlphaFoldDB" id="A0A1E5QGC8"/>
<dbReference type="EMBL" id="MJGC01000082">
    <property type="protein sequence ID" value="OEJ73651.1"/>
    <property type="molecule type" value="Genomic_DNA"/>
</dbReference>
<sequence>MLPLVIDEQKIFPFKFWFEGNIQDGMYYNKELFCRLQVFDVRYRAQVYRFGVQICQQPETLVAIALSKETCSLWVSLRSPLVKTVLVEGVPLSIPNLEEAPKIDRSPSED</sequence>
<reference evidence="1" key="1">
    <citation type="submission" date="2016-09" db="EMBL/GenBank/DDBJ databases">
        <title>Draft genome of thermotolerant cyanobacterium Desertifilum sp. strain IPPAS B-1220.</title>
        <authorList>
            <person name="Sinetova M.A."/>
            <person name="Bolakhan K."/>
            <person name="Zayadan B.K."/>
            <person name="Mironov K.S."/>
            <person name="Ustinova V."/>
            <person name="Kupriyanova E.V."/>
            <person name="Sidorov R.A."/>
            <person name="Skrypnik A.N."/>
            <person name="Gogoleva N.E."/>
            <person name="Gogolev Y.V."/>
            <person name="Los D.A."/>
        </authorList>
    </citation>
    <scope>NUCLEOTIDE SEQUENCE [LARGE SCALE GENOMIC DNA]</scope>
    <source>
        <strain evidence="1">IPPAS B-1220</strain>
    </source>
</reference>